<evidence type="ECO:0000313" key="1">
    <source>
        <dbReference type="EMBL" id="GGM29058.1"/>
    </source>
</evidence>
<gene>
    <name evidence="1" type="ORF">GCM10011608_12190</name>
</gene>
<reference evidence="1" key="2">
    <citation type="submission" date="2020-09" db="EMBL/GenBank/DDBJ databases">
        <authorList>
            <person name="Sun Q."/>
            <person name="Zhou Y."/>
        </authorList>
    </citation>
    <scope>NUCLEOTIDE SEQUENCE</scope>
    <source>
        <strain evidence="1">CGMCC 4.7312</strain>
    </source>
</reference>
<reference evidence="1" key="1">
    <citation type="journal article" date="2014" name="Int. J. Syst. Evol. Microbiol.">
        <title>Complete genome sequence of Corynebacterium casei LMG S-19264T (=DSM 44701T), isolated from a smear-ripened cheese.</title>
        <authorList>
            <consortium name="US DOE Joint Genome Institute (JGI-PGF)"/>
            <person name="Walter F."/>
            <person name="Albersmeier A."/>
            <person name="Kalinowski J."/>
            <person name="Ruckert C."/>
        </authorList>
    </citation>
    <scope>NUCLEOTIDE SEQUENCE</scope>
    <source>
        <strain evidence="1">CGMCC 4.7312</strain>
    </source>
</reference>
<name>A0A917TN67_9ACTN</name>
<accession>A0A917TN67</accession>
<dbReference type="Proteomes" id="UP000608890">
    <property type="component" value="Unassembled WGS sequence"/>
</dbReference>
<dbReference type="InterPro" id="IPR027417">
    <property type="entry name" value="P-loop_NTPase"/>
</dbReference>
<sequence>MLVVCASVSGSPGVSTVAVGLAAGWAQPETLLVESDPSGGVFAARFGLAQQPGLASLAAAARHGGVGVLGEHVQRLPLGVDVVVAPGSADVAAGSVGVLARHAGTVLRGLAPTVVVDVGRLYLASPAVDLLAVADAVVLVVAPTTEYLDHLDSRLTALRDVVSADRVGLALVGKGPYGAAEIEGRLAVPVWAELPSDPRGAGVLSGRLTGRTWHRTPLVRALRDLAATVRQRVPHARDAAGVEVVSR</sequence>
<dbReference type="EMBL" id="BMNB01000004">
    <property type="protein sequence ID" value="GGM29058.1"/>
    <property type="molecule type" value="Genomic_DNA"/>
</dbReference>
<proteinExistence type="predicted"/>
<protein>
    <recommendedName>
        <fullName evidence="3">MinD-like ATPase involved in chromosome partitioning or flagellar assembly</fullName>
    </recommendedName>
</protein>
<organism evidence="1 2">
    <name type="scientific">Micromonospora sonchi</name>
    <dbReference type="NCBI Taxonomy" id="1763543"/>
    <lineage>
        <taxon>Bacteria</taxon>
        <taxon>Bacillati</taxon>
        <taxon>Actinomycetota</taxon>
        <taxon>Actinomycetes</taxon>
        <taxon>Micromonosporales</taxon>
        <taxon>Micromonosporaceae</taxon>
        <taxon>Micromonospora</taxon>
    </lineage>
</organism>
<evidence type="ECO:0000313" key="2">
    <source>
        <dbReference type="Proteomes" id="UP000608890"/>
    </source>
</evidence>
<evidence type="ECO:0008006" key="3">
    <source>
        <dbReference type="Google" id="ProtNLM"/>
    </source>
</evidence>
<keyword evidence="2" id="KW-1185">Reference proteome</keyword>
<dbReference type="RefSeq" id="WP_229705716.1">
    <property type="nucleotide sequence ID" value="NZ_BMNB01000004.1"/>
</dbReference>
<dbReference type="Gene3D" id="3.40.50.300">
    <property type="entry name" value="P-loop containing nucleotide triphosphate hydrolases"/>
    <property type="match status" value="1"/>
</dbReference>
<dbReference type="AlphaFoldDB" id="A0A917TN67"/>
<dbReference type="SUPFAM" id="SSF52540">
    <property type="entry name" value="P-loop containing nucleoside triphosphate hydrolases"/>
    <property type="match status" value="1"/>
</dbReference>
<comment type="caution">
    <text evidence="1">The sequence shown here is derived from an EMBL/GenBank/DDBJ whole genome shotgun (WGS) entry which is preliminary data.</text>
</comment>